<feature type="transmembrane region" description="Helical" evidence="1">
    <location>
        <begin position="62"/>
        <end position="83"/>
    </location>
</feature>
<dbReference type="EMBL" id="VZZK01000015">
    <property type="protein sequence ID" value="KAB1078265.1"/>
    <property type="molecule type" value="Genomic_DNA"/>
</dbReference>
<feature type="transmembrane region" description="Helical" evidence="1">
    <location>
        <begin position="240"/>
        <end position="262"/>
    </location>
</feature>
<dbReference type="AlphaFoldDB" id="A0A6L3T0M3"/>
<keyword evidence="3" id="KW-1185">Reference proteome</keyword>
<evidence type="ECO:0000256" key="1">
    <source>
        <dbReference type="SAM" id="Phobius"/>
    </source>
</evidence>
<feature type="transmembrane region" description="Helical" evidence="1">
    <location>
        <begin position="268"/>
        <end position="286"/>
    </location>
</feature>
<organism evidence="2 3">
    <name type="scientific">Methylobacterium soli</name>
    <dbReference type="NCBI Taxonomy" id="553447"/>
    <lineage>
        <taxon>Bacteria</taxon>
        <taxon>Pseudomonadati</taxon>
        <taxon>Pseudomonadota</taxon>
        <taxon>Alphaproteobacteria</taxon>
        <taxon>Hyphomicrobiales</taxon>
        <taxon>Methylobacteriaceae</taxon>
        <taxon>Methylobacterium</taxon>
    </lineage>
</organism>
<dbReference type="OrthoDB" id="581211at2"/>
<evidence type="ECO:0000313" key="3">
    <source>
        <dbReference type="Proteomes" id="UP000474159"/>
    </source>
</evidence>
<dbReference type="Proteomes" id="UP000474159">
    <property type="component" value="Unassembled WGS sequence"/>
</dbReference>
<feature type="transmembrane region" description="Helical" evidence="1">
    <location>
        <begin position="157"/>
        <end position="175"/>
    </location>
</feature>
<reference evidence="2 3" key="1">
    <citation type="submission" date="2019-09" db="EMBL/GenBank/DDBJ databases">
        <title>YIM 48816 draft genome.</title>
        <authorList>
            <person name="Jiang L."/>
        </authorList>
    </citation>
    <scope>NUCLEOTIDE SEQUENCE [LARGE SCALE GENOMIC DNA]</scope>
    <source>
        <strain evidence="2 3">YIM 48816</strain>
    </source>
</reference>
<sequence length="791" mass="84235">MAALAAGLGLVALWWFAWSGVLRWLRVLWVCRIPALSAGLGIALFSLAEPARDLFMESQSYVAYWVGLFGLALLWAMIVHFAARKVLEQQAWGARGAQLPLSEIRLLDLRHRYAVPATWIPRLLGLLCLVALGIGIWGAHRDIQPIRDAFGLRDPIVLLWPTAACCALYLAYVLLRRHVLRRVSRGAGQPLGEDLQDAITGRSTTLLTEPTAFWFAALATAGGRAARAAGQHWRIRLDGVALGLLAAQALAWIVAISAPLTLAEWVSRAPFVVMMLALPVSILSFLSALSHQWRVPVVALVFAGLIAATGLSRHFHDLRTEIVAAGPRQVALAEAVAAWMAVNCPAAAGPAACNAHPVIVASAGGASRAAFFTATIMGELLDAGPAPVRDRLFAFSGVSGGAVGAVMIRSLLAEPGPAGRPPCARLDNRWFGPAEDYGSGPDKRALTWKTCLQTLAAGDFLSPAFIGLAFRDLFGFVVAHDRAVLLEQALERRYDLIARGQTGEPGSGLGQVLGGGRPGGPSLPAPGAGWTPLLLLNTTSVAEGRRSILSDLQPFDCRDGTTNRHFPVAFDLYETIARRNGTCETGPVAVGTGVRLSTAAVASARFPVISPQAAIRDSQNRALRDLLVDGGYFENDGLTTARELAQALAAFALKPIILHITNNPEAAVRGDALDASLPAPPPATWHDGLTAPLAALVRTRNGHAAEAAYRASHAFLTLTFRVYDRVPMLGPGEPCSFRGPAGTIDPAAQPMANLSMSWWLSGAVQGYLDRQLCHPENIARFEALKLVLDAP</sequence>
<evidence type="ECO:0000313" key="2">
    <source>
        <dbReference type="EMBL" id="KAB1078265.1"/>
    </source>
</evidence>
<comment type="caution">
    <text evidence="2">The sequence shown here is derived from an EMBL/GenBank/DDBJ whole genome shotgun (WGS) entry which is preliminary data.</text>
</comment>
<dbReference type="InterPro" id="IPR016035">
    <property type="entry name" value="Acyl_Trfase/lysoPLipase"/>
</dbReference>
<keyword evidence="1" id="KW-0472">Membrane</keyword>
<feature type="transmembrane region" description="Helical" evidence="1">
    <location>
        <begin position="119"/>
        <end position="137"/>
    </location>
</feature>
<protein>
    <recommendedName>
        <fullName evidence="4">PNPLA domain-containing protein</fullName>
    </recommendedName>
</protein>
<evidence type="ECO:0008006" key="4">
    <source>
        <dbReference type="Google" id="ProtNLM"/>
    </source>
</evidence>
<keyword evidence="1" id="KW-1133">Transmembrane helix</keyword>
<keyword evidence="1" id="KW-0812">Transmembrane</keyword>
<accession>A0A6L3T0M3</accession>
<gene>
    <name evidence="2" type="ORF">F6X53_15815</name>
</gene>
<dbReference type="SUPFAM" id="SSF52151">
    <property type="entry name" value="FabD/lysophospholipase-like"/>
    <property type="match status" value="1"/>
</dbReference>
<name>A0A6L3T0M3_9HYPH</name>
<proteinExistence type="predicted"/>
<feature type="transmembrane region" description="Helical" evidence="1">
    <location>
        <begin position="293"/>
        <end position="311"/>
    </location>
</feature>